<dbReference type="GO" id="GO:0042393">
    <property type="term" value="F:histone binding"/>
    <property type="evidence" value="ECO:0007669"/>
    <property type="project" value="TreeGrafter"/>
</dbReference>
<dbReference type="GO" id="GO:0005654">
    <property type="term" value="C:nucleoplasm"/>
    <property type="evidence" value="ECO:0007669"/>
    <property type="project" value="TreeGrafter"/>
</dbReference>
<dbReference type="GO" id="GO:0006338">
    <property type="term" value="P:chromatin remodeling"/>
    <property type="evidence" value="ECO:0007669"/>
    <property type="project" value="TreeGrafter"/>
</dbReference>
<dbReference type="Proteomes" id="UP000092445">
    <property type="component" value="Unassembled WGS sequence"/>
</dbReference>
<dbReference type="AlphaFoldDB" id="A0A1A9ZM87"/>
<feature type="compositionally biased region" description="Basic and acidic residues" evidence="4">
    <location>
        <begin position="145"/>
        <end position="154"/>
    </location>
</feature>
<feature type="region of interest" description="Disordered" evidence="4">
    <location>
        <begin position="114"/>
        <end position="160"/>
    </location>
</feature>
<comment type="similarity">
    <text evidence="2">Belongs to the nucleoplasmin family.</text>
</comment>
<keyword evidence="7" id="KW-1185">Reference proteome</keyword>
<comment type="subcellular location">
    <subcellularLocation>
        <location evidence="1">Nucleus</location>
    </subcellularLocation>
</comment>
<evidence type="ECO:0000259" key="5">
    <source>
        <dbReference type="Pfam" id="PF03066"/>
    </source>
</evidence>
<reference evidence="7" key="1">
    <citation type="submission" date="2014-03" db="EMBL/GenBank/DDBJ databases">
        <authorList>
            <person name="Aksoy S."/>
            <person name="Warren W."/>
            <person name="Wilson R.K."/>
        </authorList>
    </citation>
    <scope>NUCLEOTIDE SEQUENCE [LARGE SCALE GENOMIC DNA]</scope>
    <source>
        <strain evidence="7">IAEA</strain>
    </source>
</reference>
<dbReference type="GO" id="GO:0003723">
    <property type="term" value="F:RNA binding"/>
    <property type="evidence" value="ECO:0007669"/>
    <property type="project" value="TreeGrafter"/>
</dbReference>
<evidence type="ECO:0000256" key="4">
    <source>
        <dbReference type="SAM" id="MobiDB-lite"/>
    </source>
</evidence>
<proteinExistence type="inferred from homology"/>
<feature type="domain" description="Nucleoplasmin core" evidence="5">
    <location>
        <begin position="6"/>
        <end position="107"/>
    </location>
</feature>
<dbReference type="Gene3D" id="2.60.120.340">
    <property type="entry name" value="Nucleoplasmin core domain"/>
    <property type="match status" value="1"/>
</dbReference>
<organism evidence="6 7">
    <name type="scientific">Glossina pallidipes</name>
    <name type="common">Tsetse fly</name>
    <dbReference type="NCBI Taxonomy" id="7398"/>
    <lineage>
        <taxon>Eukaryota</taxon>
        <taxon>Metazoa</taxon>
        <taxon>Ecdysozoa</taxon>
        <taxon>Arthropoda</taxon>
        <taxon>Hexapoda</taxon>
        <taxon>Insecta</taxon>
        <taxon>Pterygota</taxon>
        <taxon>Neoptera</taxon>
        <taxon>Endopterygota</taxon>
        <taxon>Diptera</taxon>
        <taxon>Brachycera</taxon>
        <taxon>Muscomorpha</taxon>
        <taxon>Hippoboscoidea</taxon>
        <taxon>Glossinidae</taxon>
        <taxon>Glossina</taxon>
    </lineage>
</organism>
<dbReference type="GO" id="GO:0005730">
    <property type="term" value="C:nucleolus"/>
    <property type="evidence" value="ECO:0007669"/>
    <property type="project" value="TreeGrafter"/>
</dbReference>
<evidence type="ECO:0000313" key="7">
    <source>
        <dbReference type="Proteomes" id="UP000092445"/>
    </source>
</evidence>
<evidence type="ECO:0000313" key="6">
    <source>
        <dbReference type="EnsemblMetazoa" id="GPAI018993-PA"/>
    </source>
</evidence>
<dbReference type="EnsemblMetazoa" id="GPAI018993-RA">
    <property type="protein sequence ID" value="GPAI018993-PA"/>
    <property type="gene ID" value="GPAI018993"/>
</dbReference>
<evidence type="ECO:0000256" key="3">
    <source>
        <dbReference type="ARBA" id="ARBA00023242"/>
    </source>
</evidence>
<dbReference type="SUPFAM" id="SSF69203">
    <property type="entry name" value="Nucleoplasmin-like core domain"/>
    <property type="match status" value="1"/>
</dbReference>
<keyword evidence="3" id="KW-0539">Nucleus</keyword>
<dbReference type="VEuPathDB" id="VectorBase:GPAI018993"/>
<protein>
    <recommendedName>
        <fullName evidence="5">Nucleoplasmin core domain-containing protein</fullName>
    </recommendedName>
</protein>
<dbReference type="InterPro" id="IPR024057">
    <property type="entry name" value="Nucleoplasmin_core_dom"/>
</dbReference>
<dbReference type="STRING" id="7398.A0A1A9ZM87"/>
<dbReference type="GO" id="GO:0005737">
    <property type="term" value="C:cytoplasm"/>
    <property type="evidence" value="ECO:0007669"/>
    <property type="project" value="TreeGrafter"/>
</dbReference>
<sequence>MSEESFYGVTLTAENNAVSWDVLSNDEDYPRGQKLIIRQVLLGAEAKEDEFNVVEVHTVKDNLKIPIAVLKAGETRACNPDIEFYETAVTFKLIKGNGPVYIHGQNIKDEVEVVDMEDDETDDDDDGEEEEDEAHAQAPPKKKLKMENNADGKNVKNKKK</sequence>
<evidence type="ECO:0000256" key="1">
    <source>
        <dbReference type="ARBA" id="ARBA00004123"/>
    </source>
</evidence>
<dbReference type="Pfam" id="PF03066">
    <property type="entry name" value="Nucleoplasmin"/>
    <property type="match status" value="1"/>
</dbReference>
<name>A0A1A9ZM87_GLOPL</name>
<dbReference type="PANTHER" id="PTHR22747:SF18">
    <property type="entry name" value="GEO09167P1-RELATED"/>
    <property type="match status" value="1"/>
</dbReference>
<reference evidence="6" key="2">
    <citation type="submission" date="2020-05" db="UniProtKB">
        <authorList>
            <consortium name="EnsemblMetazoa"/>
        </authorList>
    </citation>
    <scope>IDENTIFICATION</scope>
    <source>
        <strain evidence="6">IAEA</strain>
    </source>
</reference>
<feature type="compositionally biased region" description="Acidic residues" evidence="4">
    <location>
        <begin position="114"/>
        <end position="133"/>
    </location>
</feature>
<dbReference type="PANTHER" id="PTHR22747">
    <property type="entry name" value="NUCLEOPLASMIN"/>
    <property type="match status" value="1"/>
</dbReference>
<evidence type="ECO:0000256" key="2">
    <source>
        <dbReference type="ARBA" id="ARBA00010744"/>
    </source>
</evidence>
<accession>A0A1A9ZM87</accession>
<dbReference type="InterPro" id="IPR004301">
    <property type="entry name" value="Nucleoplasmin"/>
</dbReference>
<dbReference type="GO" id="GO:0003682">
    <property type="term" value="F:chromatin binding"/>
    <property type="evidence" value="ECO:0007669"/>
    <property type="project" value="TreeGrafter"/>
</dbReference>
<dbReference type="InterPro" id="IPR036824">
    <property type="entry name" value="Nucleoplasmin_core_dom_sf"/>
</dbReference>